<feature type="compositionally biased region" description="Low complexity" evidence="1">
    <location>
        <begin position="395"/>
        <end position="421"/>
    </location>
</feature>
<gene>
    <name evidence="2" type="ORF">BCR32DRAFT_123190</name>
</gene>
<evidence type="ECO:0000256" key="1">
    <source>
        <dbReference type="SAM" id="MobiDB-lite"/>
    </source>
</evidence>
<accession>A0A1Y1VU75</accession>
<evidence type="ECO:0000313" key="3">
    <source>
        <dbReference type="Proteomes" id="UP000193944"/>
    </source>
</evidence>
<dbReference type="EMBL" id="MCFG01000493">
    <property type="protein sequence ID" value="ORX64859.1"/>
    <property type="molecule type" value="Genomic_DNA"/>
</dbReference>
<protein>
    <submittedName>
        <fullName evidence="2">Uncharacterized protein</fullName>
    </submittedName>
</protein>
<organism evidence="2 3">
    <name type="scientific">Anaeromyces robustus</name>
    <dbReference type="NCBI Taxonomy" id="1754192"/>
    <lineage>
        <taxon>Eukaryota</taxon>
        <taxon>Fungi</taxon>
        <taxon>Fungi incertae sedis</taxon>
        <taxon>Chytridiomycota</taxon>
        <taxon>Chytridiomycota incertae sedis</taxon>
        <taxon>Neocallimastigomycetes</taxon>
        <taxon>Neocallimastigales</taxon>
        <taxon>Neocallimastigaceae</taxon>
        <taxon>Anaeromyces</taxon>
    </lineage>
</organism>
<feature type="compositionally biased region" description="Polar residues" evidence="1">
    <location>
        <begin position="601"/>
        <end position="624"/>
    </location>
</feature>
<dbReference type="OrthoDB" id="431169at2759"/>
<proteinExistence type="predicted"/>
<feature type="compositionally biased region" description="Low complexity" evidence="1">
    <location>
        <begin position="572"/>
        <end position="600"/>
    </location>
</feature>
<dbReference type="AlphaFoldDB" id="A0A1Y1VU75"/>
<name>A0A1Y1VU75_9FUNG</name>
<sequence>MDALNAMEVLTGRQIDFEKGSILKAEMAKKNLHTKKTMMNMYYPTSSMKNACMQYHNMISDNVNNCINFNNNLMANNLCNQLLKDESNLYQLNNLNRGMNLPTNAGIGPLANNGIMLPGARDRNTNMNILNSTNQSFIDQNNSLFNANRNMFKLQNYQNIDMNHSNAAVSVVAMNNSKPNFDKIYKNIPGNNGGNPNGLKQQSLQNNLFSFNTAIQKPIQQPNNFTTNQTNFINNLYRQPSSLLDNDFSLNTNQFASNAANVANVTVATANHTNNNPTTNSSIVNNVTSKFNQPSPGIDAIDSSFTNNAFNLSLNYFTSNNDLMKNRTLHDNIIKDNITSPMDDLKKVSPLSTSSTTPLFFPSPINKSLVGFMDNNNGNNNNLNNNNGNNGGGNTNNNNLNNNININNNNTNNGNNGNNGNDKINISSSLMDPTNELNNKFYNLNINMVMDKTLPTSTTNSNTNANTNITNGKDNETFDITVKGDHKKLLDKSKEDLNLSNTNDFIKNNFAFNLFSNNNDTSNSILDSLSKNDSYGLISKLSSSSMNLPYKKTHFEKMASLTEKDLDLSLQTDNNSTNNGNNSNNDTTNNNEESTSTLGNVSMTNAKSSTASISNGSDFTYEGNTDNKTEPESSIFSSLSNLTSEPIIPPPQIYSLSVSQPITNEN</sequence>
<feature type="compositionally biased region" description="Low complexity" evidence="1">
    <location>
        <begin position="633"/>
        <end position="644"/>
    </location>
</feature>
<evidence type="ECO:0000313" key="2">
    <source>
        <dbReference type="EMBL" id="ORX64859.1"/>
    </source>
</evidence>
<feature type="region of interest" description="Disordered" evidence="1">
    <location>
        <begin position="376"/>
        <end position="421"/>
    </location>
</feature>
<feature type="compositionally biased region" description="Polar residues" evidence="1">
    <location>
        <begin position="654"/>
        <end position="666"/>
    </location>
</feature>
<reference evidence="2 3" key="2">
    <citation type="submission" date="2016-08" db="EMBL/GenBank/DDBJ databases">
        <title>Pervasive Adenine N6-methylation of Active Genes in Fungi.</title>
        <authorList>
            <consortium name="DOE Joint Genome Institute"/>
            <person name="Mondo S.J."/>
            <person name="Dannebaum R.O."/>
            <person name="Kuo R.C."/>
            <person name="Labutti K."/>
            <person name="Haridas S."/>
            <person name="Kuo A."/>
            <person name="Salamov A."/>
            <person name="Ahrendt S.R."/>
            <person name="Lipzen A."/>
            <person name="Sullivan W."/>
            <person name="Andreopoulos W.B."/>
            <person name="Clum A."/>
            <person name="Lindquist E."/>
            <person name="Daum C."/>
            <person name="Ramamoorthy G.K."/>
            <person name="Gryganskyi A."/>
            <person name="Culley D."/>
            <person name="Magnuson J.K."/>
            <person name="James T.Y."/>
            <person name="O'Malley M.A."/>
            <person name="Stajich J.E."/>
            <person name="Spatafora J.W."/>
            <person name="Visel A."/>
            <person name="Grigoriev I.V."/>
        </authorList>
    </citation>
    <scope>NUCLEOTIDE SEQUENCE [LARGE SCALE GENOMIC DNA]</scope>
    <source>
        <strain evidence="2 3">S4</strain>
    </source>
</reference>
<feature type="region of interest" description="Disordered" evidence="1">
    <location>
        <begin position="570"/>
        <end position="666"/>
    </location>
</feature>
<keyword evidence="3" id="KW-1185">Reference proteome</keyword>
<comment type="caution">
    <text evidence="2">The sequence shown here is derived from an EMBL/GenBank/DDBJ whole genome shotgun (WGS) entry which is preliminary data.</text>
</comment>
<dbReference type="STRING" id="1754192.A0A1Y1VU75"/>
<dbReference type="Proteomes" id="UP000193944">
    <property type="component" value="Unassembled WGS sequence"/>
</dbReference>
<feature type="compositionally biased region" description="Low complexity" evidence="1">
    <location>
        <begin position="376"/>
        <end position="388"/>
    </location>
</feature>
<reference evidence="2 3" key="1">
    <citation type="submission" date="2016-08" db="EMBL/GenBank/DDBJ databases">
        <title>A Parts List for Fungal Cellulosomes Revealed by Comparative Genomics.</title>
        <authorList>
            <consortium name="DOE Joint Genome Institute"/>
            <person name="Haitjema C.H."/>
            <person name="Gilmore S.P."/>
            <person name="Henske J.K."/>
            <person name="Solomon K.V."/>
            <person name="De Groot R."/>
            <person name="Kuo A."/>
            <person name="Mondo S.J."/>
            <person name="Salamov A.A."/>
            <person name="Labutti K."/>
            <person name="Zhao Z."/>
            <person name="Chiniquy J."/>
            <person name="Barry K."/>
            <person name="Brewer H.M."/>
            <person name="Purvine S.O."/>
            <person name="Wright A.T."/>
            <person name="Boxma B."/>
            <person name="Van Alen T."/>
            <person name="Hackstein J.H."/>
            <person name="Baker S.E."/>
            <person name="Grigoriev I.V."/>
            <person name="O'Malley M.A."/>
        </authorList>
    </citation>
    <scope>NUCLEOTIDE SEQUENCE [LARGE SCALE GENOMIC DNA]</scope>
    <source>
        <strain evidence="2 3">S4</strain>
    </source>
</reference>